<comment type="caution">
    <text evidence="10">The sequence shown here is derived from an EMBL/GenBank/DDBJ whole genome shotgun (WGS) entry which is preliminary data.</text>
</comment>
<comment type="similarity">
    <text evidence="3">Belongs to the telombin family.</text>
</comment>
<keyword evidence="4" id="KW-0158">Chromosome</keyword>
<accession>A0AAV5GXY0</accession>
<evidence type="ECO:0000256" key="2">
    <source>
        <dbReference type="ARBA" id="ARBA00004574"/>
    </source>
</evidence>
<feature type="compositionally biased region" description="Low complexity" evidence="8">
    <location>
        <begin position="154"/>
        <end position="165"/>
    </location>
</feature>
<evidence type="ECO:0000256" key="7">
    <source>
        <dbReference type="ARBA" id="ARBA00023242"/>
    </source>
</evidence>
<dbReference type="SUPFAM" id="SSF50249">
    <property type="entry name" value="Nucleic acid-binding proteins"/>
    <property type="match status" value="1"/>
</dbReference>
<dbReference type="Gene3D" id="2.40.50.140">
    <property type="entry name" value="Nucleic acid-binding proteins"/>
    <property type="match status" value="2"/>
</dbReference>
<keyword evidence="5" id="KW-0779">Telomere</keyword>
<evidence type="ECO:0000256" key="6">
    <source>
        <dbReference type="ARBA" id="ARBA00023125"/>
    </source>
</evidence>
<dbReference type="EMBL" id="BQKY01000016">
    <property type="protein sequence ID" value="GJN94197.1"/>
    <property type="molecule type" value="Genomic_DNA"/>
</dbReference>
<proteinExistence type="inferred from homology"/>
<evidence type="ECO:0000256" key="1">
    <source>
        <dbReference type="ARBA" id="ARBA00004123"/>
    </source>
</evidence>
<dbReference type="GO" id="GO:0005634">
    <property type="term" value="C:nucleus"/>
    <property type="evidence" value="ECO:0007669"/>
    <property type="project" value="UniProtKB-SubCell"/>
</dbReference>
<evidence type="ECO:0000259" key="9">
    <source>
        <dbReference type="Pfam" id="PF16686"/>
    </source>
</evidence>
<evidence type="ECO:0000256" key="4">
    <source>
        <dbReference type="ARBA" id="ARBA00022454"/>
    </source>
</evidence>
<protein>
    <recommendedName>
        <fullName evidence="9">Protection of telomeres protein 1 ssDNA-binding domain-containing protein</fullName>
    </recommendedName>
</protein>
<keyword evidence="7" id="KW-0539">Nucleus</keyword>
<name>A0AAV5GXY0_9BASI</name>
<dbReference type="GO" id="GO:0000781">
    <property type="term" value="C:chromosome, telomeric region"/>
    <property type="evidence" value="ECO:0007669"/>
    <property type="project" value="UniProtKB-SubCell"/>
</dbReference>
<dbReference type="GO" id="GO:0043047">
    <property type="term" value="F:single-stranded telomeric DNA binding"/>
    <property type="evidence" value="ECO:0007669"/>
    <property type="project" value="InterPro"/>
</dbReference>
<dbReference type="InterPro" id="IPR012340">
    <property type="entry name" value="NA-bd_OB-fold"/>
</dbReference>
<keyword evidence="11" id="KW-1185">Reference proteome</keyword>
<sequence length="582" mass="62010">MSAAALDAANPSLVPVSLSDVASSAGLPNGAFRGRITAVRAFSPHTKLAQLVIASLDASDPPQTRVEVELKGDWADKPSRRFLKGDILVLRTVNASSVERKGKEKAGEPAPLARIRYDAGLTGWLQRSGVDELLQYKGRTPDDVSGSATSSDVSRPPASAGPPSAQKVSAPGEGSRSVKRRRQEEKLGWEFKAADGTVYTPLEQLGGIVSRTSNTSLQSKKVSVAAVVFDPGEVCAPRFEGRDWYRSFTVADPTAPNKPVEVQWYAKAGTGVPAPEYGDVLVARNLVLKSTSSVSNPILLAKSFTVIAHALCRSPALLAKPPTQDPRPSARPPPNPPTTSADLWHLGLAADELAHAARVARWFRSAGKAMSSGAAVKPGLAGQGVSPSVPALRLAGEAQNRRASGGGARGRPTLRIEEIEENGFCDLVAMVTKLHSTYPLHSVPSNQSVSLYVTDYTPHAQLYAYGDPSPVGLPGKLVLQVSVFGYQATPLAALLDAHTGEAKRGTLVHLRNVRIKANGAEGLLEGTMVEERREERRHQRDVTVLDLRRAEHAAWGDRARAVQSRHRKYWGAKSLLGGNGGA</sequence>
<reference evidence="10 11" key="1">
    <citation type="submission" date="2021-12" db="EMBL/GenBank/DDBJ databases">
        <title>High titer production of polyol ester of fatty acids by Rhodotorula paludigena BS15 towards product separation-free biomass refinery.</title>
        <authorList>
            <person name="Mano J."/>
            <person name="Ono H."/>
            <person name="Tanaka T."/>
            <person name="Naito K."/>
            <person name="Sushida H."/>
            <person name="Ike M."/>
            <person name="Tokuyasu K."/>
            <person name="Kitaoka M."/>
        </authorList>
    </citation>
    <scope>NUCLEOTIDE SEQUENCE [LARGE SCALE GENOMIC DNA]</scope>
    <source>
        <strain evidence="10 11">BS15</strain>
    </source>
</reference>
<evidence type="ECO:0000256" key="3">
    <source>
        <dbReference type="ARBA" id="ARBA00008442"/>
    </source>
</evidence>
<feature type="compositionally biased region" description="Pro residues" evidence="8">
    <location>
        <begin position="323"/>
        <end position="337"/>
    </location>
</feature>
<organism evidence="10 11">
    <name type="scientific">Rhodotorula paludigena</name>
    <dbReference type="NCBI Taxonomy" id="86838"/>
    <lineage>
        <taxon>Eukaryota</taxon>
        <taxon>Fungi</taxon>
        <taxon>Dikarya</taxon>
        <taxon>Basidiomycota</taxon>
        <taxon>Pucciniomycotina</taxon>
        <taxon>Microbotryomycetes</taxon>
        <taxon>Sporidiobolales</taxon>
        <taxon>Sporidiobolaceae</taxon>
        <taxon>Rhodotorula</taxon>
    </lineage>
</organism>
<evidence type="ECO:0000313" key="10">
    <source>
        <dbReference type="EMBL" id="GJN94197.1"/>
    </source>
</evidence>
<feature type="region of interest" description="Disordered" evidence="8">
    <location>
        <begin position="318"/>
        <end position="342"/>
    </location>
</feature>
<dbReference type="AlphaFoldDB" id="A0AAV5GXY0"/>
<gene>
    <name evidence="10" type="ORF">Rhopal_007271-T1</name>
</gene>
<dbReference type="Pfam" id="PF16686">
    <property type="entry name" value="POT1PC"/>
    <property type="match status" value="1"/>
</dbReference>
<comment type="subcellular location">
    <subcellularLocation>
        <location evidence="2">Chromosome</location>
        <location evidence="2">Telomere</location>
    </subcellularLocation>
    <subcellularLocation>
        <location evidence="1">Nucleus</location>
    </subcellularLocation>
</comment>
<keyword evidence="6" id="KW-0238">DNA-binding</keyword>
<dbReference type="InterPro" id="IPR032042">
    <property type="entry name" value="POT1PC"/>
</dbReference>
<feature type="region of interest" description="Disordered" evidence="8">
    <location>
        <begin position="137"/>
        <end position="183"/>
    </location>
</feature>
<feature type="domain" description="Protection of telomeres protein 1 ssDNA-binding" evidence="9">
    <location>
        <begin position="416"/>
        <end position="570"/>
    </location>
</feature>
<evidence type="ECO:0000313" key="11">
    <source>
        <dbReference type="Proteomes" id="UP001342314"/>
    </source>
</evidence>
<dbReference type="Proteomes" id="UP001342314">
    <property type="component" value="Unassembled WGS sequence"/>
</dbReference>
<evidence type="ECO:0000256" key="5">
    <source>
        <dbReference type="ARBA" id="ARBA00022895"/>
    </source>
</evidence>
<evidence type="ECO:0000256" key="8">
    <source>
        <dbReference type="SAM" id="MobiDB-lite"/>
    </source>
</evidence>